<protein>
    <recommendedName>
        <fullName evidence="5">Zn(2)-C6 fungal-type domain-containing protein</fullName>
    </recommendedName>
</protein>
<evidence type="ECO:0008006" key="5">
    <source>
        <dbReference type="Google" id="ProtNLM"/>
    </source>
</evidence>
<dbReference type="Proteomes" id="UP000054477">
    <property type="component" value="Unassembled WGS sequence"/>
</dbReference>
<dbReference type="EMBL" id="KN838550">
    <property type="protein sequence ID" value="KIK06899.1"/>
    <property type="molecule type" value="Genomic_DNA"/>
</dbReference>
<keyword evidence="4" id="KW-1185">Reference proteome</keyword>
<reference evidence="3 4" key="1">
    <citation type="submission" date="2014-04" db="EMBL/GenBank/DDBJ databases">
        <authorList>
            <consortium name="DOE Joint Genome Institute"/>
            <person name="Kuo A."/>
            <person name="Kohler A."/>
            <person name="Nagy L.G."/>
            <person name="Floudas D."/>
            <person name="Copeland A."/>
            <person name="Barry K.W."/>
            <person name="Cichocki N."/>
            <person name="Veneault-Fourrey C."/>
            <person name="LaButti K."/>
            <person name="Lindquist E.A."/>
            <person name="Lipzen A."/>
            <person name="Lundell T."/>
            <person name="Morin E."/>
            <person name="Murat C."/>
            <person name="Sun H."/>
            <person name="Tunlid A."/>
            <person name="Henrissat B."/>
            <person name="Grigoriev I.V."/>
            <person name="Hibbett D.S."/>
            <person name="Martin F."/>
            <person name="Nordberg H.P."/>
            <person name="Cantor M.N."/>
            <person name="Hua S.X."/>
        </authorList>
    </citation>
    <scope>NUCLEOTIDE SEQUENCE [LARGE SCALE GENOMIC DNA]</scope>
    <source>
        <strain evidence="3 4">LaAM-08-1</strain>
    </source>
</reference>
<feature type="region of interest" description="Disordered" evidence="1">
    <location>
        <begin position="22"/>
        <end position="47"/>
    </location>
</feature>
<feature type="signal peptide" evidence="2">
    <location>
        <begin position="1"/>
        <end position="25"/>
    </location>
</feature>
<evidence type="ECO:0000313" key="3">
    <source>
        <dbReference type="EMBL" id="KIK06899.1"/>
    </source>
</evidence>
<reference evidence="4" key="2">
    <citation type="submission" date="2015-01" db="EMBL/GenBank/DDBJ databases">
        <title>Evolutionary Origins and Diversification of the Mycorrhizal Mutualists.</title>
        <authorList>
            <consortium name="DOE Joint Genome Institute"/>
            <consortium name="Mycorrhizal Genomics Consortium"/>
            <person name="Kohler A."/>
            <person name="Kuo A."/>
            <person name="Nagy L.G."/>
            <person name="Floudas D."/>
            <person name="Copeland A."/>
            <person name="Barry K.W."/>
            <person name="Cichocki N."/>
            <person name="Veneault-Fourrey C."/>
            <person name="LaButti K."/>
            <person name="Lindquist E.A."/>
            <person name="Lipzen A."/>
            <person name="Lundell T."/>
            <person name="Morin E."/>
            <person name="Murat C."/>
            <person name="Riley R."/>
            <person name="Ohm R."/>
            <person name="Sun H."/>
            <person name="Tunlid A."/>
            <person name="Henrissat B."/>
            <person name="Grigoriev I.V."/>
            <person name="Hibbett D.S."/>
            <person name="Martin F."/>
        </authorList>
    </citation>
    <scope>NUCLEOTIDE SEQUENCE [LARGE SCALE GENOMIC DNA]</scope>
    <source>
        <strain evidence="4">LaAM-08-1</strain>
    </source>
</reference>
<dbReference type="AlphaFoldDB" id="A0A0C9XYZ2"/>
<organism evidence="3 4">
    <name type="scientific">Laccaria amethystina LaAM-08-1</name>
    <dbReference type="NCBI Taxonomy" id="1095629"/>
    <lineage>
        <taxon>Eukaryota</taxon>
        <taxon>Fungi</taxon>
        <taxon>Dikarya</taxon>
        <taxon>Basidiomycota</taxon>
        <taxon>Agaricomycotina</taxon>
        <taxon>Agaricomycetes</taxon>
        <taxon>Agaricomycetidae</taxon>
        <taxon>Agaricales</taxon>
        <taxon>Agaricineae</taxon>
        <taxon>Hydnangiaceae</taxon>
        <taxon>Laccaria</taxon>
    </lineage>
</organism>
<feature type="compositionally biased region" description="Low complexity" evidence="1">
    <location>
        <begin position="29"/>
        <end position="42"/>
    </location>
</feature>
<name>A0A0C9XYZ2_9AGAR</name>
<evidence type="ECO:0000256" key="1">
    <source>
        <dbReference type="SAM" id="MobiDB-lite"/>
    </source>
</evidence>
<dbReference type="HOGENOM" id="CLU_1949145_0_0_1"/>
<evidence type="ECO:0000313" key="4">
    <source>
        <dbReference type="Proteomes" id="UP000054477"/>
    </source>
</evidence>
<sequence length="129" mass="14426">MLHLLLKTLVLTLAPNAPRPTLTSAIEMPRASSSTSTRPTAAFGSSHPSVLKRNQACHQCRRRKLKWCVLVKLACDTESEDLSKRRETPVLNMRAFSCPCIVSCAIGYKSSVRARVYIRRCRRHNGSSD</sequence>
<feature type="chain" id="PRO_5002217154" description="Zn(2)-C6 fungal-type domain-containing protein" evidence="2">
    <location>
        <begin position="26"/>
        <end position="129"/>
    </location>
</feature>
<evidence type="ECO:0000256" key="2">
    <source>
        <dbReference type="SAM" id="SignalP"/>
    </source>
</evidence>
<proteinExistence type="predicted"/>
<accession>A0A0C9XYZ2</accession>
<keyword evidence="2" id="KW-0732">Signal</keyword>
<dbReference type="OrthoDB" id="3266682at2759"/>
<gene>
    <name evidence="3" type="ORF">K443DRAFT_231576</name>
</gene>